<proteinExistence type="predicted"/>
<dbReference type="Proteomes" id="UP000028922">
    <property type="component" value="Unassembled WGS sequence"/>
</dbReference>
<evidence type="ECO:0000313" key="2">
    <source>
        <dbReference type="EMBL" id="KFF41497.1"/>
    </source>
</evidence>
<evidence type="ECO:0000313" key="3">
    <source>
        <dbReference type="Proteomes" id="UP000028922"/>
    </source>
</evidence>
<sequence>MYNIIGISIAAEILCTSLGILLNLMVAGAVIIFSSLAVIFNLLRLNQHK</sequence>
<keyword evidence="1" id="KW-0472">Membrane</keyword>
<gene>
    <name evidence="2" type="ORF">ucyna2_00693</name>
</gene>
<keyword evidence="1" id="KW-0812">Transmembrane</keyword>
<evidence type="ECO:0000256" key="1">
    <source>
        <dbReference type="SAM" id="Phobius"/>
    </source>
</evidence>
<comment type="caution">
    <text evidence="2">The sequence shown here is derived from an EMBL/GenBank/DDBJ whole genome shotgun (WGS) entry which is preliminary data.</text>
</comment>
<protein>
    <submittedName>
        <fullName evidence="2">Uncharacterized protein</fullName>
    </submittedName>
</protein>
<dbReference type="AlphaFoldDB" id="A0A086CH33"/>
<dbReference type="EMBL" id="JPSP01000006">
    <property type="protein sequence ID" value="KFF41497.1"/>
    <property type="molecule type" value="Genomic_DNA"/>
</dbReference>
<keyword evidence="1" id="KW-1133">Transmembrane helix</keyword>
<feature type="transmembrane region" description="Helical" evidence="1">
    <location>
        <begin position="20"/>
        <end position="43"/>
    </location>
</feature>
<dbReference type="STRING" id="1527444.ucyna2_00693"/>
<accession>A0A086CH33</accession>
<reference evidence="2 3" key="1">
    <citation type="submission" date="2014-08" db="EMBL/GenBank/DDBJ databases">
        <title>Comparative genomics reveals surprising divergence of two closely related strains of uncultivated UCYN-A cyanobacteria.</title>
        <authorList>
            <person name="Bombar D."/>
            <person name="Heller P."/>
            <person name="Sanchez-Baracaldo P."/>
            <person name="Carter B.J."/>
            <person name="Zert J.P."/>
        </authorList>
    </citation>
    <scope>NUCLEOTIDE SEQUENCE [LARGE SCALE GENOMIC DNA]</scope>
</reference>
<organism evidence="2 3">
    <name type="scientific">Candidatus Atelocyanobacterium thalassa isolate SIO64986</name>
    <dbReference type="NCBI Taxonomy" id="1527444"/>
    <lineage>
        <taxon>Bacteria</taxon>
        <taxon>Bacillati</taxon>
        <taxon>Cyanobacteriota</taxon>
        <taxon>Cyanophyceae</taxon>
        <taxon>Oscillatoriophycideae</taxon>
        <taxon>Chroococcales</taxon>
        <taxon>Aphanothecaceae</taxon>
        <taxon>Candidatus Atelocyanobacterium</taxon>
        <taxon>Candidatus Atelocyanobacterium thalassae</taxon>
    </lineage>
</organism>
<name>A0A086CH33_9CHRO</name>